<dbReference type="Gene3D" id="3.30.365.10">
    <property type="entry name" value="Aldehyde oxidase/xanthine dehydrogenase, molybdopterin binding domain"/>
    <property type="match status" value="4"/>
</dbReference>
<dbReference type="SUPFAM" id="SSF54665">
    <property type="entry name" value="CO dehydrogenase molybdoprotein N-domain-like"/>
    <property type="match status" value="1"/>
</dbReference>
<dbReference type="InterPro" id="IPR016208">
    <property type="entry name" value="Ald_Oxase/xanthine_DH-like"/>
</dbReference>
<name>A0A2W2BWV9_9HYPH</name>
<dbReference type="RefSeq" id="WP_111196737.1">
    <property type="nucleotide sequence ID" value="NZ_QKVK01000002.1"/>
</dbReference>
<gene>
    <name evidence="3" type="ORF">DK847_05730</name>
</gene>
<evidence type="ECO:0000313" key="4">
    <source>
        <dbReference type="Proteomes" id="UP000248795"/>
    </source>
</evidence>
<dbReference type="GO" id="GO:0016491">
    <property type="term" value="F:oxidoreductase activity"/>
    <property type="evidence" value="ECO:0007669"/>
    <property type="project" value="InterPro"/>
</dbReference>
<evidence type="ECO:0000313" key="3">
    <source>
        <dbReference type="EMBL" id="PZF77926.1"/>
    </source>
</evidence>
<keyword evidence="4" id="KW-1185">Reference proteome</keyword>
<evidence type="ECO:0000256" key="1">
    <source>
        <dbReference type="SAM" id="MobiDB-lite"/>
    </source>
</evidence>
<dbReference type="Pfam" id="PF01315">
    <property type="entry name" value="Ald_Xan_dh_C"/>
    <property type="match status" value="1"/>
</dbReference>
<feature type="domain" description="Aldehyde oxidase/xanthine dehydrogenase a/b hammerhead" evidence="2">
    <location>
        <begin position="50"/>
        <end position="158"/>
    </location>
</feature>
<dbReference type="InterPro" id="IPR046867">
    <property type="entry name" value="AldOxase/xan_DH_MoCoBD2"/>
</dbReference>
<dbReference type="InterPro" id="IPR000674">
    <property type="entry name" value="Ald_Oxase/Xan_DH_a/b"/>
</dbReference>
<dbReference type="InterPro" id="IPR037165">
    <property type="entry name" value="AldOxase/xan_DH_Mopterin-bd_sf"/>
</dbReference>
<dbReference type="SMART" id="SM01008">
    <property type="entry name" value="Ald_Xan_dh_C"/>
    <property type="match status" value="1"/>
</dbReference>
<dbReference type="SUPFAM" id="SSF56003">
    <property type="entry name" value="Molybdenum cofactor-binding domain"/>
    <property type="match status" value="1"/>
</dbReference>
<dbReference type="PANTHER" id="PTHR11908">
    <property type="entry name" value="XANTHINE DEHYDROGENASE"/>
    <property type="match status" value="1"/>
</dbReference>
<dbReference type="AlphaFoldDB" id="A0A2W2BWV9"/>
<protein>
    <submittedName>
        <fullName evidence="3">Xanthine dehydrogenase family protein molybdopterin-binding subunit</fullName>
    </submittedName>
</protein>
<sequence>MASESTTAHPFEDAPNHVTPTVIHDPILTKTDFKRVGTRPLRPDGLDKVTGRARYGADFNMPGQLVGLVLRSPHAHAKIKKIDTSKAEKLAGVKAVITFADMPDHTGGDQSMYDILENCMARGVAKYDGHAVAAVAAVDAATARAALKLIKVDYEVLKHVTDVDEAVKPGAPLVNPKNITEGVEPKPTKPSNIAKRTEFGHGDVDAGFKEADVIVTRSFRTEQTHQGYIEPHACVASVSPDGTGELWVCTQGHFVYRNHCAMLLGMDVSKLRVTSSEIGGGFGGKTHVWAEPVALALSRKANRPVKLTMTRDEVFRASGPTSATSIDVKIGAKKDGTIVAADATLRFTCGPYYGMWAELGAMTAFACYDLKNVRTVGYEVLVNRPKTAAYRAPSAPMAAFAVESVMDELAHKIGMNEVDFRIKNAAKQGTRASYGPVYGPIGIGATLEAAKKHPHMKAPLGKNQGRGMACGFWFNFGGQTCTDINIGPDGSVTLTVGTVDVGGSRASLALCVAEELGVPYEQVKCLVADTGTLGHNDMTDGSRGTFSSSMAGIFAARNAVTVLRERAAKMWEIPVDDVKWEDGHAKAVGSKYGNLAPLSIKEIAAAAGNTGGPIAGHSEIVADGAGVSFATHIADVEVDPETGRSKIVRYTVIQDAGKAVHPTYVEGQYQGGAAQGIGWALNEEYIYGKDGRLQNPGFLDYRIPVCSDLPMIDTQILEIPNPNHPYGVRGVGETSIVPPLAAIANAMSNAFGVRMTHVPMSPPRVLKALEAAKNG</sequence>
<evidence type="ECO:0000259" key="2">
    <source>
        <dbReference type="SMART" id="SM01008"/>
    </source>
</evidence>
<dbReference type="EMBL" id="QKVK01000002">
    <property type="protein sequence ID" value="PZF77926.1"/>
    <property type="molecule type" value="Genomic_DNA"/>
</dbReference>
<reference evidence="4" key="1">
    <citation type="submission" date="2018-06" db="EMBL/GenBank/DDBJ databases">
        <title>Aestuariibacter litoralis strain KCTC 52945T.</title>
        <authorList>
            <person name="Li X."/>
            <person name="Salam N."/>
            <person name="Li J.-L."/>
            <person name="Chen Y.-M."/>
            <person name="Yang Z.-W."/>
            <person name="Zhang L.-Y."/>
            <person name="Han M.-X."/>
            <person name="Xiao M."/>
            <person name="Li W.-J."/>
        </authorList>
    </citation>
    <scope>NUCLEOTIDE SEQUENCE [LARGE SCALE GENOMIC DNA]</scope>
    <source>
        <strain evidence="4">KCTC 52945</strain>
    </source>
</reference>
<feature type="region of interest" description="Disordered" evidence="1">
    <location>
        <begin position="176"/>
        <end position="197"/>
    </location>
</feature>
<proteinExistence type="predicted"/>
<dbReference type="GO" id="GO:0005506">
    <property type="term" value="F:iron ion binding"/>
    <property type="evidence" value="ECO:0007669"/>
    <property type="project" value="InterPro"/>
</dbReference>
<dbReference type="InterPro" id="IPR008274">
    <property type="entry name" value="AldOxase/xan_DH_MoCoBD1"/>
</dbReference>
<comment type="caution">
    <text evidence="3">The sequence shown here is derived from an EMBL/GenBank/DDBJ whole genome shotgun (WGS) entry which is preliminary data.</text>
</comment>
<dbReference type="Pfam" id="PF20256">
    <property type="entry name" value="MoCoBD_2"/>
    <property type="match status" value="1"/>
</dbReference>
<dbReference type="InterPro" id="IPR036856">
    <property type="entry name" value="Ald_Oxase/Xan_DH_a/b_sf"/>
</dbReference>
<dbReference type="Pfam" id="PF02738">
    <property type="entry name" value="MoCoBD_1"/>
    <property type="match status" value="1"/>
</dbReference>
<feature type="region of interest" description="Disordered" evidence="1">
    <location>
        <begin position="1"/>
        <end position="20"/>
    </location>
</feature>
<accession>A0A2W2BWV9</accession>
<dbReference type="Proteomes" id="UP000248795">
    <property type="component" value="Unassembled WGS sequence"/>
</dbReference>
<organism evidence="3 4">
    <name type="scientific">Aestuariivirga litoralis</name>
    <dbReference type="NCBI Taxonomy" id="2650924"/>
    <lineage>
        <taxon>Bacteria</taxon>
        <taxon>Pseudomonadati</taxon>
        <taxon>Pseudomonadota</taxon>
        <taxon>Alphaproteobacteria</taxon>
        <taxon>Hyphomicrobiales</taxon>
        <taxon>Aestuariivirgaceae</taxon>
        <taxon>Aestuariivirga</taxon>
    </lineage>
</organism>
<dbReference type="Gene3D" id="3.90.1170.50">
    <property type="entry name" value="Aldehyde oxidase/xanthine dehydrogenase, a/b hammerhead"/>
    <property type="match status" value="1"/>
</dbReference>
<dbReference type="PANTHER" id="PTHR11908:SF157">
    <property type="entry name" value="XANTHINE DEHYDROGENASE SUBUNIT D-RELATED"/>
    <property type="match status" value="1"/>
</dbReference>